<accession>A0A915KN94</accession>
<dbReference type="WBParaSite" id="nRc.2.0.1.t40312-RA">
    <property type="protein sequence ID" value="nRc.2.0.1.t40312-RA"/>
    <property type="gene ID" value="nRc.2.0.1.g40312"/>
</dbReference>
<protein>
    <submittedName>
        <fullName evidence="2">Uncharacterized protein</fullName>
    </submittedName>
</protein>
<evidence type="ECO:0000313" key="2">
    <source>
        <dbReference type="WBParaSite" id="nRc.2.0.1.t40312-RA"/>
    </source>
</evidence>
<sequence>MDQPSTSGVSSVQQEPTMGMKLCGLPRCAMEKEENVPEIECSAEYGRKETAKKLNMLARYPRMQPFYIRAGNCRENSLEGILDAKESKLDGVVILEALYKLTSKATISEEQKEIAIQQL</sequence>
<organism evidence="1 2">
    <name type="scientific">Romanomermis culicivorax</name>
    <name type="common">Nematode worm</name>
    <dbReference type="NCBI Taxonomy" id="13658"/>
    <lineage>
        <taxon>Eukaryota</taxon>
        <taxon>Metazoa</taxon>
        <taxon>Ecdysozoa</taxon>
        <taxon>Nematoda</taxon>
        <taxon>Enoplea</taxon>
        <taxon>Dorylaimia</taxon>
        <taxon>Mermithida</taxon>
        <taxon>Mermithoidea</taxon>
        <taxon>Mermithidae</taxon>
        <taxon>Romanomermis</taxon>
    </lineage>
</organism>
<dbReference type="AlphaFoldDB" id="A0A915KN94"/>
<proteinExistence type="predicted"/>
<reference evidence="2" key="1">
    <citation type="submission" date="2022-11" db="UniProtKB">
        <authorList>
            <consortium name="WormBaseParasite"/>
        </authorList>
    </citation>
    <scope>IDENTIFICATION</scope>
</reference>
<name>A0A915KN94_ROMCU</name>
<dbReference type="Proteomes" id="UP000887565">
    <property type="component" value="Unplaced"/>
</dbReference>
<evidence type="ECO:0000313" key="1">
    <source>
        <dbReference type="Proteomes" id="UP000887565"/>
    </source>
</evidence>
<keyword evidence="1" id="KW-1185">Reference proteome</keyword>